<dbReference type="InterPro" id="IPR001100">
    <property type="entry name" value="Pyr_nuc-diS_OxRdtase"/>
</dbReference>
<feature type="binding site" evidence="14">
    <location>
        <position position="51"/>
    </location>
    <ligand>
        <name>FAD</name>
        <dbReference type="ChEBI" id="CHEBI:57692"/>
    </ligand>
</feature>
<name>A0A0R1KAX4_9LACO</name>
<dbReference type="AlphaFoldDB" id="A0A0R1KAX4"/>
<dbReference type="NCBIfam" id="TIGR01350">
    <property type="entry name" value="lipoamide_DH"/>
    <property type="match status" value="1"/>
</dbReference>
<dbReference type="PRINTS" id="PR00411">
    <property type="entry name" value="PNDRDTASEI"/>
</dbReference>
<comment type="similarity">
    <text evidence="2 16">Belongs to the class-I pyridine nucleotide-disulfide oxidoreductase family.</text>
</comment>
<comment type="subcellular location">
    <subcellularLocation>
        <location evidence="1">Cytoplasm</location>
    </subcellularLocation>
</comment>
<evidence type="ECO:0000256" key="9">
    <source>
        <dbReference type="ARBA" id="ARBA00023027"/>
    </source>
</evidence>
<dbReference type="PANTHER" id="PTHR22912:SF217">
    <property type="entry name" value="DIHYDROLIPOYL DEHYDROGENASE"/>
    <property type="match status" value="1"/>
</dbReference>
<feature type="binding site" evidence="14">
    <location>
        <position position="212"/>
    </location>
    <ligand>
        <name>NAD(+)</name>
        <dbReference type="ChEBI" id="CHEBI:57540"/>
    </ligand>
</feature>
<gene>
    <name evidence="19" type="ORF">FD03_GL002067</name>
</gene>
<feature type="active site" description="Proton acceptor" evidence="13">
    <location>
        <position position="451"/>
    </location>
</feature>
<evidence type="ECO:0000256" key="14">
    <source>
        <dbReference type="PIRSR" id="PIRSR000350-3"/>
    </source>
</evidence>
<feature type="binding site" evidence="14">
    <location>
        <position position="319"/>
    </location>
    <ligand>
        <name>FAD</name>
        <dbReference type="ChEBI" id="CHEBI:57692"/>
    </ligand>
</feature>
<evidence type="ECO:0000256" key="2">
    <source>
        <dbReference type="ARBA" id="ARBA00007532"/>
    </source>
</evidence>
<evidence type="ECO:0000313" key="20">
    <source>
        <dbReference type="Proteomes" id="UP000051248"/>
    </source>
</evidence>
<evidence type="ECO:0000256" key="11">
    <source>
        <dbReference type="ARBA" id="ARBA00023284"/>
    </source>
</evidence>
<dbReference type="OrthoDB" id="9800167at2"/>
<reference evidence="19 20" key="1">
    <citation type="journal article" date="2015" name="Genome Announc.">
        <title>Expanding the biotechnology potential of lactobacilli through comparative genomics of 213 strains and associated genera.</title>
        <authorList>
            <person name="Sun Z."/>
            <person name="Harris H.M."/>
            <person name="McCann A."/>
            <person name="Guo C."/>
            <person name="Argimon S."/>
            <person name="Zhang W."/>
            <person name="Yang X."/>
            <person name="Jeffery I.B."/>
            <person name="Cooney J.C."/>
            <person name="Kagawa T.F."/>
            <person name="Liu W."/>
            <person name="Song Y."/>
            <person name="Salvetti E."/>
            <person name="Wrobel A."/>
            <person name="Rasinkangas P."/>
            <person name="Parkhill J."/>
            <person name="Rea M.C."/>
            <person name="O'Sullivan O."/>
            <person name="Ritari J."/>
            <person name="Douillard F.P."/>
            <person name="Paul Ross R."/>
            <person name="Yang R."/>
            <person name="Briner A.E."/>
            <person name="Felis G.E."/>
            <person name="de Vos W.M."/>
            <person name="Barrangou R."/>
            <person name="Klaenhammer T.R."/>
            <person name="Caufield P.W."/>
            <person name="Cui Y."/>
            <person name="Zhang H."/>
            <person name="O'Toole P.W."/>
        </authorList>
    </citation>
    <scope>NUCLEOTIDE SEQUENCE [LARGE SCALE GENOMIC DNA]</scope>
    <source>
        <strain evidence="19 20">DSM 19682</strain>
    </source>
</reference>
<feature type="disulfide bond" description="Redox-active" evidence="15">
    <location>
        <begin position="42"/>
        <end position="47"/>
    </location>
</feature>
<evidence type="ECO:0000256" key="7">
    <source>
        <dbReference type="ARBA" id="ARBA00022827"/>
    </source>
</evidence>
<organism evidence="19 20">
    <name type="scientific">Companilactobacillus nodensis DSM 19682 = JCM 14932 = NBRC 107160</name>
    <dbReference type="NCBI Taxonomy" id="1423775"/>
    <lineage>
        <taxon>Bacteria</taxon>
        <taxon>Bacillati</taxon>
        <taxon>Bacillota</taxon>
        <taxon>Bacilli</taxon>
        <taxon>Lactobacillales</taxon>
        <taxon>Lactobacillaceae</taxon>
        <taxon>Companilactobacillus</taxon>
    </lineage>
</organism>
<evidence type="ECO:0000256" key="5">
    <source>
        <dbReference type="ARBA" id="ARBA00022490"/>
    </source>
</evidence>
<keyword evidence="20" id="KW-1185">Reference proteome</keyword>
<proteinExistence type="inferred from homology"/>
<evidence type="ECO:0000259" key="18">
    <source>
        <dbReference type="Pfam" id="PF07992"/>
    </source>
</evidence>
<evidence type="ECO:0000259" key="17">
    <source>
        <dbReference type="Pfam" id="PF02852"/>
    </source>
</evidence>
<feature type="binding site" evidence="14">
    <location>
        <begin position="152"/>
        <end position="154"/>
    </location>
    <ligand>
        <name>FAD</name>
        <dbReference type="ChEBI" id="CHEBI:57692"/>
    </ligand>
</feature>
<dbReference type="PANTHER" id="PTHR22912">
    <property type="entry name" value="DISULFIDE OXIDOREDUCTASE"/>
    <property type="match status" value="1"/>
</dbReference>
<dbReference type="STRING" id="1423775.FD03_GL002067"/>
<evidence type="ECO:0000313" key="19">
    <source>
        <dbReference type="EMBL" id="KRK80640.1"/>
    </source>
</evidence>
<dbReference type="Pfam" id="PF02852">
    <property type="entry name" value="Pyr_redox_dim"/>
    <property type="match status" value="1"/>
</dbReference>
<comment type="caution">
    <text evidence="19">The sequence shown here is derived from an EMBL/GenBank/DDBJ whole genome shotgun (WGS) entry which is preliminary data.</text>
</comment>
<evidence type="ECO:0000256" key="10">
    <source>
        <dbReference type="ARBA" id="ARBA00023157"/>
    </source>
</evidence>
<dbReference type="InterPro" id="IPR023753">
    <property type="entry name" value="FAD/NAD-binding_dom"/>
</dbReference>
<dbReference type="InterPro" id="IPR012999">
    <property type="entry name" value="Pyr_OxRdtase_I_AS"/>
</dbReference>
<evidence type="ECO:0000256" key="1">
    <source>
        <dbReference type="ARBA" id="ARBA00004496"/>
    </source>
</evidence>
<evidence type="ECO:0000256" key="8">
    <source>
        <dbReference type="ARBA" id="ARBA00023002"/>
    </source>
</evidence>
<dbReference type="InterPro" id="IPR050151">
    <property type="entry name" value="Class-I_Pyr_Nuc-Dis_Oxidored"/>
</dbReference>
<keyword evidence="6 16" id="KW-0285">Flavoprotein</keyword>
<dbReference type="Gene3D" id="3.30.390.30">
    <property type="match status" value="1"/>
</dbReference>
<keyword evidence="14" id="KW-0547">Nucleotide-binding</keyword>
<dbReference type="GO" id="GO:0050660">
    <property type="term" value="F:flavin adenine dinucleotide binding"/>
    <property type="evidence" value="ECO:0007669"/>
    <property type="project" value="InterPro"/>
</dbReference>
<dbReference type="InterPro" id="IPR006258">
    <property type="entry name" value="Lipoamide_DH"/>
</dbReference>
<evidence type="ECO:0000256" key="3">
    <source>
        <dbReference type="ARBA" id="ARBA00012608"/>
    </source>
</evidence>
<dbReference type="Proteomes" id="UP000051248">
    <property type="component" value="Unassembled WGS sequence"/>
</dbReference>
<evidence type="ECO:0000256" key="12">
    <source>
        <dbReference type="ARBA" id="ARBA00049187"/>
    </source>
</evidence>
<dbReference type="Pfam" id="PF07992">
    <property type="entry name" value="Pyr_redox_2"/>
    <property type="match status" value="1"/>
</dbReference>
<evidence type="ECO:0000256" key="16">
    <source>
        <dbReference type="RuleBase" id="RU003692"/>
    </source>
</evidence>
<dbReference type="FunFam" id="3.30.390.30:FF:000001">
    <property type="entry name" value="Dihydrolipoyl dehydrogenase"/>
    <property type="match status" value="1"/>
</dbReference>
<dbReference type="InterPro" id="IPR016156">
    <property type="entry name" value="FAD/NAD-linked_Rdtase_dimer_sf"/>
</dbReference>
<dbReference type="SUPFAM" id="SSF51905">
    <property type="entry name" value="FAD/NAD(P)-binding domain"/>
    <property type="match status" value="1"/>
</dbReference>
<feature type="binding site" evidence="14">
    <location>
        <position position="115"/>
    </location>
    <ligand>
        <name>FAD</name>
        <dbReference type="ChEBI" id="CHEBI:57692"/>
    </ligand>
</feature>
<dbReference type="PATRIC" id="fig|1423775.4.peg.2104"/>
<comment type="miscellaneous">
    <text evidence="16">The active site is a redox-active disulfide bond.</text>
</comment>
<dbReference type="InterPro" id="IPR004099">
    <property type="entry name" value="Pyr_nucl-diS_OxRdtase_dimer"/>
</dbReference>
<dbReference type="RefSeq" id="WP_025024173.1">
    <property type="nucleotide sequence ID" value="NZ_AZDZ01000003.1"/>
</dbReference>
<accession>A0A0R1KAX4</accession>
<keyword evidence="7 14" id="KW-0274">FAD</keyword>
<dbReference type="eggNOG" id="COG1249">
    <property type="taxonomic scope" value="Bacteria"/>
</dbReference>
<dbReference type="PRINTS" id="PR00368">
    <property type="entry name" value="FADPNR"/>
</dbReference>
<protein>
    <recommendedName>
        <fullName evidence="4 16">Dihydrolipoyl dehydrogenase</fullName>
        <ecNumber evidence="3 16">1.8.1.4</ecNumber>
    </recommendedName>
</protein>
<dbReference type="Gene3D" id="3.50.50.60">
    <property type="entry name" value="FAD/NAD(P)-binding domain"/>
    <property type="match status" value="2"/>
</dbReference>
<dbReference type="GO" id="GO:0006103">
    <property type="term" value="P:2-oxoglutarate metabolic process"/>
    <property type="evidence" value="ECO:0007669"/>
    <property type="project" value="TreeGrafter"/>
</dbReference>
<feature type="binding site" evidence="14">
    <location>
        <begin position="189"/>
        <end position="196"/>
    </location>
    <ligand>
        <name>NAD(+)</name>
        <dbReference type="ChEBI" id="CHEBI:57540"/>
    </ligand>
</feature>
<evidence type="ECO:0000256" key="4">
    <source>
        <dbReference type="ARBA" id="ARBA00016961"/>
    </source>
</evidence>
<keyword evidence="11 16" id="KW-0676">Redox-active center</keyword>
<feature type="binding site" evidence="14">
    <location>
        <position position="279"/>
    </location>
    <ligand>
        <name>NAD(+)</name>
        <dbReference type="ChEBI" id="CHEBI:57540"/>
    </ligand>
</feature>
<keyword evidence="5" id="KW-0963">Cytoplasm</keyword>
<dbReference type="EMBL" id="AZDZ01000003">
    <property type="protein sequence ID" value="KRK80640.1"/>
    <property type="molecule type" value="Genomic_DNA"/>
</dbReference>
<comment type="cofactor">
    <cofactor evidence="14 16">
        <name>FAD</name>
        <dbReference type="ChEBI" id="CHEBI:57692"/>
    </cofactor>
    <text evidence="14 16">Binds 1 FAD per subunit.</text>
</comment>
<comment type="catalytic activity">
    <reaction evidence="12 16">
        <text>N(6)-[(R)-dihydrolipoyl]-L-lysyl-[protein] + NAD(+) = N(6)-[(R)-lipoyl]-L-lysyl-[protein] + NADH + H(+)</text>
        <dbReference type="Rhea" id="RHEA:15045"/>
        <dbReference type="Rhea" id="RHEA-COMP:10474"/>
        <dbReference type="Rhea" id="RHEA-COMP:10475"/>
        <dbReference type="ChEBI" id="CHEBI:15378"/>
        <dbReference type="ChEBI" id="CHEBI:57540"/>
        <dbReference type="ChEBI" id="CHEBI:57945"/>
        <dbReference type="ChEBI" id="CHEBI:83099"/>
        <dbReference type="ChEBI" id="CHEBI:83100"/>
        <dbReference type="EC" id="1.8.1.4"/>
    </reaction>
</comment>
<dbReference type="SUPFAM" id="SSF55424">
    <property type="entry name" value="FAD/NAD-linked reductases, dimerisation (C-terminal) domain"/>
    <property type="match status" value="1"/>
</dbReference>
<dbReference type="EC" id="1.8.1.4" evidence="3 16"/>
<evidence type="ECO:0000256" key="13">
    <source>
        <dbReference type="PIRSR" id="PIRSR000350-2"/>
    </source>
</evidence>
<dbReference type="PROSITE" id="PS00076">
    <property type="entry name" value="PYRIDINE_REDOX_1"/>
    <property type="match status" value="1"/>
</dbReference>
<sequence length="472" mass="50900">MPKEYDLVVIGGGIGGYSGAIKAAKEGLNVALVERDLVGGTCLNRGCIPTKAYLKSAQAIREFKNISEFGIETDAEYQVDFLKIKQRKDKIVSNLRNGVAALIKMNKIDYFQGEGSVLGTSIFTPKSGSVMIKPEGDADEIILTPKNVLIATGSRPASLPNINVDEINILSSNGILELETLPKSITIIGGGVIGVEWASLLKWMGVKVTIVEFQDRLIVNESKKISSQLKAEFEKQGINLLLSTKVESVEVSDGETKIIADKAGEKTEIKSEKILVAVGRRPNIENIGLEASGVEYGKRGIKVNEFFQTSAENIYAVGDVIPTLQLAHVAAAESEIAVEKILEHDVTPLKYDNIPRGVYTYPEIASVGITDGTNGHEVKADHGQFDFKFNGKSMIMGESIGQIEVFADKDNDDLIGVSIVGPHATDLISEPALGIYLNATPQEIGETVHPHPSLSEVIMEAARDINGNSLNK</sequence>
<keyword evidence="10" id="KW-1015">Disulfide bond</keyword>
<dbReference type="PIRSF" id="PIRSF000350">
    <property type="entry name" value="Mercury_reductase_MerA"/>
    <property type="match status" value="1"/>
</dbReference>
<dbReference type="InterPro" id="IPR036188">
    <property type="entry name" value="FAD/NAD-bd_sf"/>
</dbReference>
<feature type="domain" description="FAD/NAD(P)-binding" evidence="18">
    <location>
        <begin position="5"/>
        <end position="333"/>
    </location>
</feature>
<dbReference type="GO" id="GO:0004148">
    <property type="term" value="F:dihydrolipoyl dehydrogenase (NADH) activity"/>
    <property type="evidence" value="ECO:0007669"/>
    <property type="project" value="UniProtKB-EC"/>
</dbReference>
<evidence type="ECO:0000256" key="6">
    <source>
        <dbReference type="ARBA" id="ARBA00022630"/>
    </source>
</evidence>
<dbReference type="GO" id="GO:0005737">
    <property type="term" value="C:cytoplasm"/>
    <property type="evidence" value="ECO:0007669"/>
    <property type="project" value="UniProtKB-SubCell"/>
</dbReference>
<keyword evidence="8 16" id="KW-0560">Oxidoreductase</keyword>
<feature type="domain" description="Pyridine nucleotide-disulphide oxidoreductase dimerisation" evidence="17">
    <location>
        <begin position="354"/>
        <end position="462"/>
    </location>
</feature>
<evidence type="ECO:0000256" key="15">
    <source>
        <dbReference type="PIRSR" id="PIRSR000350-4"/>
    </source>
</evidence>
<keyword evidence="9 14" id="KW-0520">NAD</keyword>
<keyword evidence="19" id="KW-0670">Pyruvate</keyword>